<gene>
    <name evidence="2" type="ORF">ACFPZF_34795</name>
</gene>
<dbReference type="Proteomes" id="UP001596066">
    <property type="component" value="Unassembled WGS sequence"/>
</dbReference>
<dbReference type="EMBL" id="JBHSOC010000102">
    <property type="protein sequence ID" value="MFC5646495.1"/>
    <property type="molecule type" value="Genomic_DNA"/>
</dbReference>
<evidence type="ECO:0000256" key="1">
    <source>
        <dbReference type="SAM" id="Phobius"/>
    </source>
</evidence>
<proteinExistence type="predicted"/>
<sequence>MTEHPVGPPGVADQATPAGLLKSVVAQASFVAALMFYAGVLYDGAYYGYFHLSPIGIGFTFPELVIQSLRLLALPLLILLSATLVVLQVPDLLRRLPRPAQRIARGSLDAVARRHVLVMLSGVLLLLAWRPLQLRGWGWIAPTTIAAGLMLGQTKAANGGRRPKGMLRHAVPVFAAGLFLLWAVALIAALMGRSDAEADARTVEDRTAVVVFSTKSLKLTPHRSLHEQCLGAEVDTLYHCRYEGLRLLVTRGGRYDLLPLDWQHDYDPVYVLQESADLRVELLPGTR</sequence>
<protein>
    <submittedName>
        <fullName evidence="2">Uncharacterized protein</fullName>
    </submittedName>
</protein>
<feature type="transmembrane region" description="Helical" evidence="1">
    <location>
        <begin position="136"/>
        <end position="152"/>
    </location>
</feature>
<accession>A0ABW0VQP7</accession>
<keyword evidence="1" id="KW-0472">Membrane</keyword>
<comment type="caution">
    <text evidence="2">The sequence shown here is derived from an EMBL/GenBank/DDBJ whole genome shotgun (WGS) entry which is preliminary data.</text>
</comment>
<dbReference type="RefSeq" id="WP_346148775.1">
    <property type="nucleotide sequence ID" value="NZ_BAAAUA010000055.1"/>
</dbReference>
<keyword evidence="3" id="KW-1185">Reference proteome</keyword>
<reference evidence="3" key="1">
    <citation type="journal article" date="2019" name="Int. J. Syst. Evol. Microbiol.">
        <title>The Global Catalogue of Microorganisms (GCM) 10K type strain sequencing project: providing services to taxonomists for standard genome sequencing and annotation.</title>
        <authorList>
            <consortium name="The Broad Institute Genomics Platform"/>
            <consortium name="The Broad Institute Genome Sequencing Center for Infectious Disease"/>
            <person name="Wu L."/>
            <person name="Ma J."/>
        </authorList>
    </citation>
    <scope>NUCLEOTIDE SEQUENCE [LARGE SCALE GENOMIC DNA]</scope>
    <source>
        <strain evidence="3">CGMCC 4.1622</strain>
    </source>
</reference>
<feature type="transmembrane region" description="Helical" evidence="1">
    <location>
        <begin position="173"/>
        <end position="192"/>
    </location>
</feature>
<feature type="transmembrane region" description="Helical" evidence="1">
    <location>
        <begin position="69"/>
        <end position="90"/>
    </location>
</feature>
<feature type="transmembrane region" description="Helical" evidence="1">
    <location>
        <begin position="30"/>
        <end position="49"/>
    </location>
</feature>
<feature type="transmembrane region" description="Helical" evidence="1">
    <location>
        <begin position="111"/>
        <end position="130"/>
    </location>
</feature>
<organism evidence="2 3">
    <name type="scientific">Kitasatospora cinereorecta</name>
    <dbReference type="NCBI Taxonomy" id="285560"/>
    <lineage>
        <taxon>Bacteria</taxon>
        <taxon>Bacillati</taxon>
        <taxon>Actinomycetota</taxon>
        <taxon>Actinomycetes</taxon>
        <taxon>Kitasatosporales</taxon>
        <taxon>Streptomycetaceae</taxon>
        <taxon>Kitasatospora</taxon>
    </lineage>
</organism>
<keyword evidence="1" id="KW-0812">Transmembrane</keyword>
<evidence type="ECO:0000313" key="3">
    <source>
        <dbReference type="Proteomes" id="UP001596066"/>
    </source>
</evidence>
<evidence type="ECO:0000313" key="2">
    <source>
        <dbReference type="EMBL" id="MFC5646495.1"/>
    </source>
</evidence>
<keyword evidence="1" id="KW-1133">Transmembrane helix</keyword>
<name>A0ABW0VQP7_9ACTN</name>